<dbReference type="AlphaFoldDB" id="A0A2P8G5F9"/>
<proteinExistence type="predicted"/>
<sequence length="735" mass="81186">MQATAVPTTDVSIQTHDLSSETIPDEPGPVIQRQALTKIIGEWNASEYEIDDVIIGGRTVSPFSNTMGAHSTAWVAHIDAVRRHLVGTTLSQGITWLLDTINEDLDSPLRKLDGYIAKEQWQKLDYAAFQLTVSRDDLQKAAANITAQNYSNALQVLRIAINAYLTYVNLLPMSTVAGGDPSGHGEGVARGEINYFEFAASQKFQKNEETPSGNNRLESYTPLDDEALKHENFTGMDTELRKLLKGELQNEELEVYKKTVRGTLWTMFAAETPEVFAQGNQHTQKKEVREEIWALSLQNFLRTIRVAYPFAYDFSQMHDTALLTTDVTLKAPALNAAHIVKLVNGEEKFTNIAGTYTFKDANDKVKVESELGGSDKLDESSVRGGAFGYSDIAGGGSGFQATILLNNRDDIGDIITTGRTKSPFSGTMGAHTTAWAVHQDAVINSLRGLPLSTALLQLSLMTQEAMKSPQLEFAGVIDEKHQIFLVGAFNNAKKFTGMVGEVFKQDIAKKTAFLEVFIAVYLHLLNVTPLATISKGGVPGGRQEGMHRQFLKKYETDGDAVFSPDQLAGKENIITDHLIGMFDASGLAHFPPSLGQREKTTISEYVEGGFDEEHELWNFIKDRGTDKANQKKKKYALDQFLHTTAEAYPRSLKNSNVVKALSVKYDISLQSPERPRNIIGQQVMVIGNKQDQNAQLYKGYAGTIKQINAYGISVSLDAIFKTIVLQPESIKFVLR</sequence>
<accession>A0A2P8G5F9</accession>
<keyword evidence="2" id="KW-1185">Reference proteome</keyword>
<dbReference type="EMBL" id="PYGK01000007">
    <property type="protein sequence ID" value="PSL29135.1"/>
    <property type="molecule type" value="Genomic_DNA"/>
</dbReference>
<dbReference type="Proteomes" id="UP000240978">
    <property type="component" value="Unassembled WGS sequence"/>
</dbReference>
<comment type="caution">
    <text evidence="1">The sequence shown here is derived from an EMBL/GenBank/DDBJ whole genome shotgun (WGS) entry which is preliminary data.</text>
</comment>
<gene>
    <name evidence="1" type="ORF">CLV42_107282</name>
</gene>
<name>A0A2P8G5F9_9BACT</name>
<evidence type="ECO:0000313" key="2">
    <source>
        <dbReference type="Proteomes" id="UP000240978"/>
    </source>
</evidence>
<organism evidence="1 2">
    <name type="scientific">Chitinophaga ginsengisoli</name>
    <dbReference type="NCBI Taxonomy" id="363837"/>
    <lineage>
        <taxon>Bacteria</taxon>
        <taxon>Pseudomonadati</taxon>
        <taxon>Bacteroidota</taxon>
        <taxon>Chitinophagia</taxon>
        <taxon>Chitinophagales</taxon>
        <taxon>Chitinophagaceae</taxon>
        <taxon>Chitinophaga</taxon>
    </lineage>
</organism>
<protein>
    <submittedName>
        <fullName evidence="1">Uncharacterized protein</fullName>
    </submittedName>
</protein>
<reference evidence="1 2" key="1">
    <citation type="submission" date="2018-03" db="EMBL/GenBank/DDBJ databases">
        <title>Genomic Encyclopedia of Archaeal and Bacterial Type Strains, Phase II (KMG-II): from individual species to whole genera.</title>
        <authorList>
            <person name="Goeker M."/>
        </authorList>
    </citation>
    <scope>NUCLEOTIDE SEQUENCE [LARGE SCALE GENOMIC DNA]</scope>
    <source>
        <strain evidence="1 2">DSM 18107</strain>
    </source>
</reference>
<evidence type="ECO:0000313" key="1">
    <source>
        <dbReference type="EMBL" id="PSL29135.1"/>
    </source>
</evidence>